<dbReference type="RefSeq" id="WP_197439664.1">
    <property type="nucleotide sequence ID" value="NZ_CP036316.1"/>
</dbReference>
<protein>
    <submittedName>
        <fullName evidence="2">Uncharacterized protein</fullName>
    </submittedName>
</protein>
<dbReference type="KEGG" id="chya:V22_32600"/>
<gene>
    <name evidence="2" type="ORF">V22_32600</name>
</gene>
<proteinExistence type="predicted"/>
<reference evidence="2 3" key="1">
    <citation type="submission" date="2019-02" db="EMBL/GenBank/DDBJ databases">
        <title>Deep-cultivation of Planctomycetes and their phenomic and genomic characterization uncovers novel biology.</title>
        <authorList>
            <person name="Wiegand S."/>
            <person name="Jogler M."/>
            <person name="Boedeker C."/>
            <person name="Pinto D."/>
            <person name="Vollmers J."/>
            <person name="Rivas-Marin E."/>
            <person name="Kohn T."/>
            <person name="Peeters S.H."/>
            <person name="Heuer A."/>
            <person name="Rast P."/>
            <person name="Oberbeckmann S."/>
            <person name="Bunk B."/>
            <person name="Jeske O."/>
            <person name="Meyerdierks A."/>
            <person name="Storesund J.E."/>
            <person name="Kallscheuer N."/>
            <person name="Luecker S."/>
            <person name="Lage O.M."/>
            <person name="Pohl T."/>
            <person name="Merkel B.J."/>
            <person name="Hornburger P."/>
            <person name="Mueller R.-W."/>
            <person name="Bruemmer F."/>
            <person name="Labrenz M."/>
            <person name="Spormann A.M."/>
            <person name="Op den Camp H."/>
            <person name="Overmann J."/>
            <person name="Amann R."/>
            <person name="Jetten M.S.M."/>
            <person name="Mascher T."/>
            <person name="Medema M.H."/>
            <person name="Devos D.P."/>
            <person name="Kaster A.-K."/>
            <person name="Ovreas L."/>
            <person name="Rohde M."/>
            <person name="Galperin M.Y."/>
            <person name="Jogler C."/>
        </authorList>
    </citation>
    <scope>NUCLEOTIDE SEQUENCE [LARGE SCALE GENOMIC DNA]</scope>
    <source>
        <strain evidence="2 3">V22</strain>
    </source>
</reference>
<feature type="region of interest" description="Disordered" evidence="1">
    <location>
        <begin position="63"/>
        <end position="82"/>
    </location>
</feature>
<name>A0A517TCA4_9PLAN</name>
<organism evidence="2 3">
    <name type="scientific">Calycomorphotria hydatis</name>
    <dbReference type="NCBI Taxonomy" id="2528027"/>
    <lineage>
        <taxon>Bacteria</taxon>
        <taxon>Pseudomonadati</taxon>
        <taxon>Planctomycetota</taxon>
        <taxon>Planctomycetia</taxon>
        <taxon>Planctomycetales</taxon>
        <taxon>Planctomycetaceae</taxon>
        <taxon>Calycomorphotria</taxon>
    </lineage>
</organism>
<sequence>MKKTVQVMALVKNGEQFVFMYDEESYDALLKQIGRYAADPELSFSWYDAAILSQKVRKQREAIAQRDAEPETFERTEWRDAA</sequence>
<evidence type="ECO:0000256" key="1">
    <source>
        <dbReference type="SAM" id="MobiDB-lite"/>
    </source>
</evidence>
<accession>A0A517TCA4</accession>
<evidence type="ECO:0000313" key="2">
    <source>
        <dbReference type="EMBL" id="QDT65996.1"/>
    </source>
</evidence>
<keyword evidence="3" id="KW-1185">Reference proteome</keyword>
<evidence type="ECO:0000313" key="3">
    <source>
        <dbReference type="Proteomes" id="UP000319976"/>
    </source>
</evidence>
<dbReference type="Proteomes" id="UP000319976">
    <property type="component" value="Chromosome"/>
</dbReference>
<dbReference type="AlphaFoldDB" id="A0A517TCA4"/>
<dbReference type="EMBL" id="CP036316">
    <property type="protein sequence ID" value="QDT65996.1"/>
    <property type="molecule type" value="Genomic_DNA"/>
</dbReference>